<gene>
    <name evidence="2" type="ORF">M409DRAFT_53124</name>
</gene>
<name>A0A6A6CMR7_ZASCE</name>
<sequence>MTERAIWIFATLAGHKGTHPGNSSHISAPFQVFSAGFHHWGIFVADELGDPSRPKDEKKSYLGRFASNNSASNDNSHAIQGTFFELTRARDRDIDTLTRTRDVREREERDNAKWITFASTGCTTARTDDEITYIGKLICRENMSSDYALVGENCQDWVNIPQRTLQDIGSKLSWSRAADPGRTYGHSTDAAARVPFGMTNPGPGLGTGASSLSREEYQAQVLSQAQKPNNTSPESLAVSPHNPTIEMVDPKGFTVLICSYNGEHRRAVKELADSMRIRPTFLVRMSSHEAPIDFSIRRFKDACLIGLGGKDAELAVNVGSSSVERKNNPGPWKVSYGESSTNTNSSAPSQRRTTSRTDGSRSSDAEWVRSGIFCYGSGLRRRRLSRGLKRMSIGGLRRGARSPRGGWMSTILRLLFGI</sequence>
<feature type="compositionally biased region" description="Polar residues" evidence="1">
    <location>
        <begin position="337"/>
        <end position="350"/>
    </location>
</feature>
<dbReference type="AlphaFoldDB" id="A0A6A6CMR7"/>
<feature type="region of interest" description="Disordered" evidence="1">
    <location>
        <begin position="192"/>
        <end position="213"/>
    </location>
</feature>
<dbReference type="GeneID" id="54565548"/>
<evidence type="ECO:0000313" key="3">
    <source>
        <dbReference type="Proteomes" id="UP000799537"/>
    </source>
</evidence>
<dbReference type="Proteomes" id="UP000799537">
    <property type="component" value="Unassembled WGS sequence"/>
</dbReference>
<protein>
    <submittedName>
        <fullName evidence="2">Uncharacterized protein</fullName>
    </submittedName>
</protein>
<accession>A0A6A6CMR7</accession>
<proteinExistence type="predicted"/>
<evidence type="ECO:0000313" key="2">
    <source>
        <dbReference type="EMBL" id="KAF2168445.1"/>
    </source>
</evidence>
<dbReference type="EMBL" id="ML993590">
    <property type="protein sequence ID" value="KAF2168445.1"/>
    <property type="molecule type" value="Genomic_DNA"/>
</dbReference>
<feature type="region of interest" description="Disordered" evidence="1">
    <location>
        <begin position="319"/>
        <end position="362"/>
    </location>
</feature>
<organism evidence="2 3">
    <name type="scientific">Zasmidium cellare ATCC 36951</name>
    <dbReference type="NCBI Taxonomy" id="1080233"/>
    <lineage>
        <taxon>Eukaryota</taxon>
        <taxon>Fungi</taxon>
        <taxon>Dikarya</taxon>
        <taxon>Ascomycota</taxon>
        <taxon>Pezizomycotina</taxon>
        <taxon>Dothideomycetes</taxon>
        <taxon>Dothideomycetidae</taxon>
        <taxon>Mycosphaerellales</taxon>
        <taxon>Mycosphaerellaceae</taxon>
        <taxon>Zasmidium</taxon>
    </lineage>
</organism>
<dbReference type="RefSeq" id="XP_033669334.1">
    <property type="nucleotide sequence ID" value="XM_033812276.1"/>
</dbReference>
<keyword evidence="3" id="KW-1185">Reference proteome</keyword>
<reference evidence="2" key="1">
    <citation type="journal article" date="2020" name="Stud. Mycol.">
        <title>101 Dothideomycetes genomes: a test case for predicting lifestyles and emergence of pathogens.</title>
        <authorList>
            <person name="Haridas S."/>
            <person name="Albert R."/>
            <person name="Binder M."/>
            <person name="Bloem J."/>
            <person name="Labutti K."/>
            <person name="Salamov A."/>
            <person name="Andreopoulos B."/>
            <person name="Baker S."/>
            <person name="Barry K."/>
            <person name="Bills G."/>
            <person name="Bluhm B."/>
            <person name="Cannon C."/>
            <person name="Castanera R."/>
            <person name="Culley D."/>
            <person name="Daum C."/>
            <person name="Ezra D."/>
            <person name="Gonzalez J."/>
            <person name="Henrissat B."/>
            <person name="Kuo A."/>
            <person name="Liang C."/>
            <person name="Lipzen A."/>
            <person name="Lutzoni F."/>
            <person name="Magnuson J."/>
            <person name="Mondo S."/>
            <person name="Nolan M."/>
            <person name="Ohm R."/>
            <person name="Pangilinan J."/>
            <person name="Park H.-J."/>
            <person name="Ramirez L."/>
            <person name="Alfaro M."/>
            <person name="Sun H."/>
            <person name="Tritt A."/>
            <person name="Yoshinaga Y."/>
            <person name="Zwiers L.-H."/>
            <person name="Turgeon B."/>
            <person name="Goodwin S."/>
            <person name="Spatafora J."/>
            <person name="Crous P."/>
            <person name="Grigoriev I."/>
        </authorList>
    </citation>
    <scope>NUCLEOTIDE SEQUENCE</scope>
    <source>
        <strain evidence="2">ATCC 36951</strain>
    </source>
</reference>
<evidence type="ECO:0000256" key="1">
    <source>
        <dbReference type="SAM" id="MobiDB-lite"/>
    </source>
</evidence>